<dbReference type="InterPro" id="IPR011990">
    <property type="entry name" value="TPR-like_helical_dom_sf"/>
</dbReference>
<gene>
    <name evidence="1" type="ORF">HYX28_00325</name>
</gene>
<evidence type="ECO:0008006" key="3">
    <source>
        <dbReference type="Google" id="ProtNLM"/>
    </source>
</evidence>
<dbReference type="AlphaFoldDB" id="A0A932A605"/>
<dbReference type="Gene3D" id="1.25.40.10">
    <property type="entry name" value="Tetratricopeptide repeat domain"/>
    <property type="match status" value="1"/>
</dbReference>
<evidence type="ECO:0000313" key="2">
    <source>
        <dbReference type="Proteomes" id="UP000779809"/>
    </source>
</evidence>
<sequence length="307" mass="33893">MKSRGPVTLVFAVLTLLGLAGQALLVRKVDALRPEATLEEVLYIPSAKAVKRMGLGYTGLVADIYWTRAVQYFGRKHGKGSTRYELLYPLLDITTSLDPNLVPAYEFGSTFLAQRPPQGAGQPEKAVALLEKGISANPNEWKLYLHLGFVYYFEIKDYLAAARALQHAAEMPGGNPELRAIAGTLAQHGGDLQTSRQLWMMVYQNEKQAQLRKNAERHLAAIDNDEIVTVLEAAIADFRRRTGRDPKSWAEMNANGYGRTVPIDPQGDAYLLIEGRVEVAHPETFPFITKGLPPGQQPSIGPQIVVQ</sequence>
<dbReference type="EMBL" id="JACPNR010000002">
    <property type="protein sequence ID" value="MBI2677207.1"/>
    <property type="molecule type" value="Genomic_DNA"/>
</dbReference>
<dbReference type="Proteomes" id="UP000779809">
    <property type="component" value="Unassembled WGS sequence"/>
</dbReference>
<evidence type="ECO:0000313" key="1">
    <source>
        <dbReference type="EMBL" id="MBI2677207.1"/>
    </source>
</evidence>
<comment type="caution">
    <text evidence="1">The sequence shown here is derived from an EMBL/GenBank/DDBJ whole genome shotgun (WGS) entry which is preliminary data.</text>
</comment>
<proteinExistence type="predicted"/>
<name>A0A932A605_9BACT</name>
<organism evidence="1 2">
    <name type="scientific">Candidatus Korobacter versatilis</name>
    <dbReference type="NCBI Taxonomy" id="658062"/>
    <lineage>
        <taxon>Bacteria</taxon>
        <taxon>Pseudomonadati</taxon>
        <taxon>Acidobacteriota</taxon>
        <taxon>Terriglobia</taxon>
        <taxon>Terriglobales</taxon>
        <taxon>Candidatus Korobacteraceae</taxon>
        <taxon>Candidatus Korobacter</taxon>
    </lineage>
</organism>
<dbReference type="SUPFAM" id="SSF48452">
    <property type="entry name" value="TPR-like"/>
    <property type="match status" value="1"/>
</dbReference>
<accession>A0A932A605</accession>
<protein>
    <recommendedName>
        <fullName evidence="3">Tetratricopeptide repeat protein</fullName>
    </recommendedName>
</protein>
<reference evidence="1" key="1">
    <citation type="submission" date="2020-07" db="EMBL/GenBank/DDBJ databases">
        <title>Huge and variable diversity of episymbiotic CPR bacteria and DPANN archaea in groundwater ecosystems.</title>
        <authorList>
            <person name="He C.Y."/>
            <person name="Keren R."/>
            <person name="Whittaker M."/>
            <person name="Farag I.F."/>
            <person name="Doudna J."/>
            <person name="Cate J.H.D."/>
            <person name="Banfield J.F."/>
        </authorList>
    </citation>
    <scope>NUCLEOTIDE SEQUENCE</scope>
    <source>
        <strain evidence="1">NC_groundwater_580_Pr5_B-0.1um_64_19</strain>
    </source>
</reference>